<dbReference type="FunFam" id="1.25.40.340:FF:000002">
    <property type="entry name" value="Dihydroxyacetone kinase, L subunit"/>
    <property type="match status" value="1"/>
</dbReference>
<keyword evidence="11" id="KW-1185">Reference proteome</keyword>
<reference evidence="10 11" key="1">
    <citation type="submission" date="2019-07" db="EMBL/GenBank/DDBJ databases">
        <title>Whole genome shotgun sequence of Oceanobacillus sojae NBRC 105379.</title>
        <authorList>
            <person name="Hosoyama A."/>
            <person name="Uohara A."/>
            <person name="Ohji S."/>
            <person name="Ichikawa N."/>
        </authorList>
    </citation>
    <scope>NUCLEOTIDE SEQUENCE [LARGE SCALE GENOMIC DNA]</scope>
    <source>
        <strain evidence="10 11">NBRC 105379</strain>
    </source>
</reference>
<evidence type="ECO:0000256" key="1">
    <source>
        <dbReference type="ARBA" id="ARBA00001113"/>
    </source>
</evidence>
<dbReference type="EC" id="2.7.1.121" evidence="3"/>
<name>A0A511ZR31_9BACI</name>
<comment type="subunit">
    <text evidence="7">Homodimer. The dihydroxyacetone kinase complex is composed of a homodimer of DhaM, a homodimer of DhaK and the subunit DhaL.</text>
</comment>
<dbReference type="InterPro" id="IPR012737">
    <property type="entry name" value="DhaK_L_YcgS"/>
</dbReference>
<evidence type="ECO:0000313" key="11">
    <source>
        <dbReference type="Proteomes" id="UP000321558"/>
    </source>
</evidence>
<keyword evidence="4" id="KW-0808">Transferase</keyword>
<dbReference type="InterPro" id="IPR036117">
    <property type="entry name" value="DhaL_dom_sf"/>
</dbReference>
<dbReference type="SUPFAM" id="SSF101473">
    <property type="entry name" value="DhaL-like"/>
    <property type="match status" value="1"/>
</dbReference>
<evidence type="ECO:0000256" key="4">
    <source>
        <dbReference type="ARBA" id="ARBA00022679"/>
    </source>
</evidence>
<comment type="caution">
    <text evidence="10">The sequence shown here is derived from an EMBL/GenBank/DDBJ whole genome shotgun (WGS) entry which is preliminary data.</text>
</comment>
<dbReference type="SMART" id="SM01120">
    <property type="entry name" value="Dak2"/>
    <property type="match status" value="1"/>
</dbReference>
<comment type="pathway">
    <text evidence="2">Polyol metabolism; glycerol degradation.</text>
</comment>
<dbReference type="GO" id="GO:0047324">
    <property type="term" value="F:phosphoenolpyruvate-glycerone phosphotransferase activity"/>
    <property type="evidence" value="ECO:0007669"/>
    <property type="project" value="UniProtKB-EC"/>
</dbReference>
<comment type="catalytic activity">
    <reaction evidence="1">
        <text>dihydroxyacetone + phosphoenolpyruvate = dihydroxyacetone phosphate + pyruvate</text>
        <dbReference type="Rhea" id="RHEA:18381"/>
        <dbReference type="ChEBI" id="CHEBI:15361"/>
        <dbReference type="ChEBI" id="CHEBI:16016"/>
        <dbReference type="ChEBI" id="CHEBI:57642"/>
        <dbReference type="ChEBI" id="CHEBI:58702"/>
        <dbReference type="EC" id="2.7.1.121"/>
    </reaction>
</comment>
<dbReference type="Proteomes" id="UP000321558">
    <property type="component" value="Unassembled WGS sequence"/>
</dbReference>
<keyword evidence="6" id="KW-0319">Glycerol metabolism</keyword>
<evidence type="ECO:0000256" key="2">
    <source>
        <dbReference type="ARBA" id="ARBA00004745"/>
    </source>
</evidence>
<evidence type="ECO:0000256" key="7">
    <source>
        <dbReference type="ARBA" id="ARBA00046577"/>
    </source>
</evidence>
<dbReference type="AlphaFoldDB" id="A0A511ZR31"/>
<dbReference type="InterPro" id="IPR050861">
    <property type="entry name" value="Dihydroxyacetone_Kinase"/>
</dbReference>
<evidence type="ECO:0000259" key="9">
    <source>
        <dbReference type="PROSITE" id="PS51480"/>
    </source>
</evidence>
<dbReference type="Gene3D" id="1.25.40.340">
    <property type="match status" value="1"/>
</dbReference>
<accession>A0A511ZR31</accession>
<protein>
    <recommendedName>
        <fullName evidence="3">phosphoenolpyruvate--glycerone phosphotransferase</fullName>
        <ecNumber evidence="3">2.7.1.121</ecNumber>
    </recommendedName>
</protein>
<dbReference type="GO" id="GO:0005829">
    <property type="term" value="C:cytosol"/>
    <property type="evidence" value="ECO:0007669"/>
    <property type="project" value="TreeGrafter"/>
</dbReference>
<dbReference type="GO" id="GO:0004371">
    <property type="term" value="F:glycerone kinase activity"/>
    <property type="evidence" value="ECO:0007669"/>
    <property type="project" value="InterPro"/>
</dbReference>
<dbReference type="PANTHER" id="PTHR28629:SF4">
    <property type="entry name" value="TRIOKINASE_FMN CYCLASE"/>
    <property type="match status" value="1"/>
</dbReference>
<sequence length="217" mass="23740">MSTLVLDREYFINVFRDMLPFVDKESEHLQQLDSAIGDGDHGINLTIGFREVAKQLDTINENAADISTIFKKVGMLLLGKVGGSSGPLYGSFFMKAGKDVTGKNEVTFDEFCGMLLNGIESIQLRGKAELGDKTMIDAFLPGAEVLKQDSPEDPVEKFTAFVEAMKEGAESTIPLIAKKGRAMRLGERAIGHKDPGAESAWMMMEVFLKRLKEAASA</sequence>
<dbReference type="NCBIfam" id="TIGR02365">
    <property type="entry name" value="dha_L_ycgS"/>
    <property type="match status" value="1"/>
</dbReference>
<gene>
    <name evidence="10" type="ORF">OSO01_46540</name>
</gene>
<dbReference type="RefSeq" id="WP_147212771.1">
    <property type="nucleotide sequence ID" value="NZ_BJYM01000034.1"/>
</dbReference>
<comment type="function">
    <text evidence="8">ADP-binding subunit of the dihydroxyacetone kinase, which is responsible for the phosphoenolpyruvate (PEP)-dependent phosphorylation of dihydroxyacetone. DhaL-ADP is converted to DhaL-ATP via a phosphoryl group transfer from DhaM and transmits it to dihydroxyacetone binds to DhaK.</text>
</comment>
<proteinExistence type="predicted"/>
<feature type="domain" description="DhaL" evidence="9">
    <location>
        <begin position="9"/>
        <end position="209"/>
    </location>
</feature>
<evidence type="ECO:0000256" key="3">
    <source>
        <dbReference type="ARBA" id="ARBA00012095"/>
    </source>
</evidence>
<dbReference type="EMBL" id="BJYM01000034">
    <property type="protein sequence ID" value="GEN89915.1"/>
    <property type="molecule type" value="Genomic_DNA"/>
</dbReference>
<dbReference type="OrthoDB" id="9800291at2"/>
<dbReference type="Pfam" id="PF02734">
    <property type="entry name" value="Dak2"/>
    <property type="match status" value="1"/>
</dbReference>
<evidence type="ECO:0000256" key="8">
    <source>
        <dbReference type="ARBA" id="ARBA00055771"/>
    </source>
</evidence>
<dbReference type="PROSITE" id="PS51480">
    <property type="entry name" value="DHAL"/>
    <property type="match status" value="1"/>
</dbReference>
<dbReference type="PANTHER" id="PTHR28629">
    <property type="entry name" value="TRIOKINASE/FMN CYCLASE"/>
    <property type="match status" value="1"/>
</dbReference>
<evidence type="ECO:0000256" key="6">
    <source>
        <dbReference type="ARBA" id="ARBA00022798"/>
    </source>
</evidence>
<dbReference type="InterPro" id="IPR004007">
    <property type="entry name" value="DhaL_dom"/>
</dbReference>
<evidence type="ECO:0000256" key="5">
    <source>
        <dbReference type="ARBA" id="ARBA00022777"/>
    </source>
</evidence>
<evidence type="ECO:0000313" key="10">
    <source>
        <dbReference type="EMBL" id="GEN89915.1"/>
    </source>
</evidence>
<keyword evidence="5 10" id="KW-0418">Kinase</keyword>
<organism evidence="10 11">
    <name type="scientific">Oceanobacillus sojae</name>
    <dbReference type="NCBI Taxonomy" id="582851"/>
    <lineage>
        <taxon>Bacteria</taxon>
        <taxon>Bacillati</taxon>
        <taxon>Bacillota</taxon>
        <taxon>Bacilli</taxon>
        <taxon>Bacillales</taxon>
        <taxon>Bacillaceae</taxon>
        <taxon>Oceanobacillus</taxon>
    </lineage>
</organism>
<dbReference type="GO" id="GO:0019563">
    <property type="term" value="P:glycerol catabolic process"/>
    <property type="evidence" value="ECO:0007669"/>
    <property type="project" value="TreeGrafter"/>
</dbReference>